<dbReference type="PANTHER" id="PTHR30029">
    <property type="entry name" value="STAGE V SPORULATION PROTEIN R"/>
    <property type="match status" value="1"/>
</dbReference>
<reference evidence="2 3" key="1">
    <citation type="submission" date="2019-12" db="EMBL/GenBank/DDBJ databases">
        <title>Novel species isolated from a subtropical stream in China.</title>
        <authorList>
            <person name="Lu H."/>
        </authorList>
    </citation>
    <scope>NUCLEOTIDE SEQUENCE [LARGE SCALE GENOMIC DNA]</scope>
    <source>
        <strain evidence="2 3">FT127W</strain>
    </source>
</reference>
<dbReference type="EMBL" id="WWCU01000015">
    <property type="protein sequence ID" value="MYN08554.1"/>
    <property type="molecule type" value="Genomic_DNA"/>
</dbReference>
<gene>
    <name evidence="2" type="ORF">GTP77_14535</name>
</gene>
<feature type="domain" description="SpoVR protein-like N-terminal" evidence="1">
    <location>
        <begin position="179"/>
        <end position="326"/>
    </location>
</feature>
<dbReference type="InterPro" id="IPR056174">
    <property type="entry name" value="SpoVR_N"/>
</dbReference>
<dbReference type="AlphaFoldDB" id="A0A7X4HCR9"/>
<name>A0A7X4HCR9_9BURK</name>
<accession>A0A7X4HCR9</accession>
<evidence type="ECO:0000259" key="1">
    <source>
        <dbReference type="Pfam" id="PF04293"/>
    </source>
</evidence>
<protein>
    <submittedName>
        <fullName evidence="2">Stage V sporulation protein R</fullName>
    </submittedName>
</protein>
<sequence>MERHPQLLWPRRRAQMSRHLAAMEALAAELGLECGPVDFEQVPESFMLEIAIYGLPVRMRHWSFGLRYLRQMTARHMGQSRIYEVMFPGAPCRAFLADSNTEAENALVGAHVLGHADFSRRNALLRGFTDPGGSGILERSAAHARLVERAALLHGQAAVDTVLDAALALEAQVDVHAGVPERDLLLFIARNAPELQDWERGILLAVREEVCYFHPVHACQIMNEGWACYWHARLLREAGFLAAPLYLEAIRVHSDIVRPCGDGRLALQLNPYHLGYALWDHIIERRGLAEARRICRDEDDFGFIRNYLDRDVAAQLQLFAYMQDRDGAAWLASRDLPALHEAILAPRYNYGAPSIRVAGVGAGGRLALAHDHDCDGRGLAQPQAERVLDYIARVWRRPVELHTVDQRGAALCLQASPQPDAVH</sequence>
<dbReference type="InterPro" id="IPR007390">
    <property type="entry name" value="Spore_V_R"/>
</dbReference>
<feature type="domain" description="SpoVR protein-like N-terminal" evidence="1">
    <location>
        <begin position="15"/>
        <end position="176"/>
    </location>
</feature>
<dbReference type="Proteomes" id="UP000450676">
    <property type="component" value="Unassembled WGS sequence"/>
</dbReference>
<proteinExistence type="predicted"/>
<dbReference type="PANTHER" id="PTHR30029:SF2">
    <property type="entry name" value="STAGE V SPORULATION PROTEIN R"/>
    <property type="match status" value="1"/>
</dbReference>
<evidence type="ECO:0000313" key="2">
    <source>
        <dbReference type="EMBL" id="MYN08554.1"/>
    </source>
</evidence>
<comment type="caution">
    <text evidence="2">The sequence shown here is derived from an EMBL/GenBank/DDBJ whole genome shotgun (WGS) entry which is preliminary data.</text>
</comment>
<dbReference type="Pfam" id="PF04293">
    <property type="entry name" value="SpoVR"/>
    <property type="match status" value="2"/>
</dbReference>
<evidence type="ECO:0000313" key="3">
    <source>
        <dbReference type="Proteomes" id="UP000450676"/>
    </source>
</evidence>
<keyword evidence="3" id="KW-1185">Reference proteome</keyword>
<organism evidence="2 3">
    <name type="scientific">Pseudoduganella aquatica</name>
    <dbReference type="NCBI Taxonomy" id="2660641"/>
    <lineage>
        <taxon>Bacteria</taxon>
        <taxon>Pseudomonadati</taxon>
        <taxon>Pseudomonadota</taxon>
        <taxon>Betaproteobacteria</taxon>
        <taxon>Burkholderiales</taxon>
        <taxon>Oxalobacteraceae</taxon>
        <taxon>Telluria group</taxon>
        <taxon>Pseudoduganella</taxon>
    </lineage>
</organism>